<comment type="function">
    <text evidence="8 10">Catalyzes the attachment of isoleucine to tRNA(Ile). As IleRS can inadvertently accommodate and process structurally similar amino acids such as valine, to avoid such errors it has two additional distinct tRNA(Ile)-dependent editing activities. One activity is designated as 'pretransfer' editing and involves the hydrolysis of activated Val-AMP. The other activity is designated 'posttransfer' editing and involves deacylation of mischarged Val-tRNA(Ile).</text>
</comment>
<comment type="domain">
    <text evidence="10">IleRS has two distinct active sites: one for aminoacylation and one for editing. The misactivated valine is translocated from the active site to the editing site, which sterically excludes the correctly activated isoleucine. The single editing site contains two valyl binding pockets, one specific for each substrate (Val-AMP or Val-tRNA(Ile)).</text>
</comment>
<dbReference type="PANTHER" id="PTHR42765">
    <property type="entry name" value="SOLEUCYL-TRNA SYNTHETASE"/>
    <property type="match status" value="1"/>
</dbReference>
<keyword evidence="3 10" id="KW-0436">Ligase</keyword>
<dbReference type="InterPro" id="IPR002301">
    <property type="entry name" value="Ile-tRNA-ligase"/>
</dbReference>
<dbReference type="GO" id="GO:0006428">
    <property type="term" value="P:isoleucyl-tRNA aminoacylation"/>
    <property type="evidence" value="ECO:0007669"/>
    <property type="project" value="UniProtKB-UniRule"/>
</dbReference>
<keyword evidence="4 10" id="KW-0547">Nucleotide-binding</keyword>
<evidence type="ECO:0000256" key="2">
    <source>
        <dbReference type="ARBA" id="ARBA00022490"/>
    </source>
</evidence>
<dbReference type="InterPro" id="IPR009080">
    <property type="entry name" value="tRNAsynth_Ia_anticodon-bd"/>
</dbReference>
<reference evidence="14 15" key="1">
    <citation type="submission" date="2019-03" db="EMBL/GenBank/DDBJ databases">
        <title>Genomic Encyclopedia of Type Strains, Phase IV (KMG-IV): sequencing the most valuable type-strain genomes for metagenomic binning, comparative biology and taxonomic classification.</title>
        <authorList>
            <person name="Goeker M."/>
        </authorList>
    </citation>
    <scope>NUCLEOTIDE SEQUENCE [LARGE SCALE GENOMIC DNA]</scope>
    <source>
        <strain evidence="14 15">DSM 25964</strain>
    </source>
</reference>
<accession>A0A4R8M5B6</accession>
<sequence>MNTDYKNTLNLPETDFPMRANLAKREPGFLEFWKERDIFGKMLKNREGAPSFVLHDGPPYANGHIHIGTAFNKILKDFIPKFKAMKGYYAPYVPGWDTHGLPIELHVLKTLKVNKDTVDPVFLREKCTEYALQFRDVQREEFIRLGVLGDWENPYMTLHPQYEAAQLGAFAELVKKGLVYKGQKPVYWCIDCQTALAAAEIEYWDETSPSIFVAYSFPGAGEIHPALSGLDVNVIVWTTTPWTLPASMAVAVGGDHEYSFFRSGEKVYLFAKALRESVEKETGLSFGEEILTVRGRELEGKKAVHPFYPDREILILLADYVLLDTGTGCVHTAPGHGVEDYESGVKYGIEIYNPVDDKGYFKQGTGLVDGLQIKDGSKRILEILTESGRLLGHGSISHSYPHCWRCKKPVIFRSTDQWFVSVSDFRAEALRCIEENVRWIPEWGKERIYNMVRDRSDWCISRQRIWGVPIPAFYCDDCGKPVLTEDRILAVQKHVEVEGCSAWWSKTPEDLLGDLCFCPHCGGKHLTKEKDIMDVWFDSGSSHAAVLKVRPELKWPADMYLEGSDQHRGWFQTSLLTSVGMYGRPPYEQVLTHGFIVDGDGKKMSKSLGNVVAPQEVINEYGADILRLWVASTDYRNDIRISQGIIKNLSESYRRIRNTARYLLANLKGFDPERHSVSVEKMTEMDRWILQKLNGVIERANEAYDDYEFHVPTFAIHQFCVNELSSFYLDSSKDRMYADGAESLSRRSGQTAMWLVLSAIIRMLAPVLSFTAEEVWQEMRKIDPKLPESIFLSDWPETFAVTEGKQLEEKWGKVLSVRAAVSRVLEQARSAGIIGHSLDARVEVERNGAPEAAALFTDEDLRVFSIVSGFRWVDTISDMAVVREDEETGLRIGVDKAGGEKCPRCWQYTEEGDENGLCPRCSAVLSA</sequence>
<dbReference type="PROSITE" id="PS00178">
    <property type="entry name" value="AA_TRNA_LIGASE_I"/>
    <property type="match status" value="1"/>
</dbReference>
<feature type="binding site" evidence="10">
    <location>
        <position position="918"/>
    </location>
    <ligand>
        <name>Zn(2+)</name>
        <dbReference type="ChEBI" id="CHEBI:29105"/>
    </ligand>
</feature>
<dbReference type="EMBL" id="SORI01000008">
    <property type="protein sequence ID" value="TDY60490.1"/>
    <property type="molecule type" value="Genomic_DNA"/>
</dbReference>
<feature type="short sequence motif" description="'KMSKS' region" evidence="10">
    <location>
        <begin position="603"/>
        <end position="607"/>
    </location>
</feature>
<comment type="catalytic activity">
    <reaction evidence="9 10">
        <text>tRNA(Ile) + L-isoleucine + ATP = L-isoleucyl-tRNA(Ile) + AMP + diphosphate</text>
        <dbReference type="Rhea" id="RHEA:11060"/>
        <dbReference type="Rhea" id="RHEA-COMP:9666"/>
        <dbReference type="Rhea" id="RHEA-COMP:9695"/>
        <dbReference type="ChEBI" id="CHEBI:30616"/>
        <dbReference type="ChEBI" id="CHEBI:33019"/>
        <dbReference type="ChEBI" id="CHEBI:58045"/>
        <dbReference type="ChEBI" id="CHEBI:78442"/>
        <dbReference type="ChEBI" id="CHEBI:78528"/>
        <dbReference type="ChEBI" id="CHEBI:456215"/>
        <dbReference type="EC" id="6.1.1.5"/>
    </reaction>
</comment>
<evidence type="ECO:0000256" key="3">
    <source>
        <dbReference type="ARBA" id="ARBA00022598"/>
    </source>
</evidence>
<evidence type="ECO:0000256" key="5">
    <source>
        <dbReference type="ARBA" id="ARBA00022840"/>
    </source>
</evidence>
<evidence type="ECO:0000256" key="8">
    <source>
        <dbReference type="ARBA" id="ARBA00025217"/>
    </source>
</evidence>
<dbReference type="GO" id="GO:0005829">
    <property type="term" value="C:cytosol"/>
    <property type="evidence" value="ECO:0007669"/>
    <property type="project" value="TreeGrafter"/>
</dbReference>
<feature type="binding site" evidence="10">
    <location>
        <position position="902"/>
    </location>
    <ligand>
        <name>Zn(2+)</name>
        <dbReference type="ChEBI" id="CHEBI:29105"/>
    </ligand>
</feature>
<dbReference type="EC" id="6.1.1.5" evidence="10"/>
<dbReference type="HAMAP" id="MF_02002">
    <property type="entry name" value="Ile_tRNA_synth_type1"/>
    <property type="match status" value="1"/>
</dbReference>
<dbReference type="Proteomes" id="UP000295066">
    <property type="component" value="Unassembled WGS sequence"/>
</dbReference>
<dbReference type="CDD" id="cd00818">
    <property type="entry name" value="IleRS_core"/>
    <property type="match status" value="1"/>
</dbReference>
<dbReference type="Gene3D" id="3.40.50.620">
    <property type="entry name" value="HUPs"/>
    <property type="match status" value="2"/>
</dbReference>
<feature type="domain" description="Aminoacyl-tRNA synthetase class Ia" evidence="11">
    <location>
        <begin position="30"/>
        <end position="642"/>
    </location>
</feature>
<dbReference type="SUPFAM" id="SSF47323">
    <property type="entry name" value="Anticodon-binding domain of a subclass of class I aminoacyl-tRNA synthetases"/>
    <property type="match status" value="1"/>
</dbReference>
<dbReference type="PRINTS" id="PR00984">
    <property type="entry name" value="TRNASYNTHILE"/>
</dbReference>
<organism evidence="14 15">
    <name type="scientific">Aminivibrio pyruvatiphilus</name>
    <dbReference type="NCBI Taxonomy" id="1005740"/>
    <lineage>
        <taxon>Bacteria</taxon>
        <taxon>Thermotogati</taxon>
        <taxon>Synergistota</taxon>
        <taxon>Synergistia</taxon>
        <taxon>Synergistales</taxon>
        <taxon>Aminobacteriaceae</taxon>
        <taxon>Aminivibrio</taxon>
    </lineage>
</organism>
<dbReference type="Pfam" id="PF08264">
    <property type="entry name" value="Anticodon_1"/>
    <property type="match status" value="1"/>
</dbReference>
<dbReference type="GO" id="GO:0002161">
    <property type="term" value="F:aminoacyl-tRNA deacylase activity"/>
    <property type="evidence" value="ECO:0007669"/>
    <property type="project" value="InterPro"/>
</dbReference>
<comment type="subunit">
    <text evidence="10">Monomer.</text>
</comment>
<protein>
    <recommendedName>
        <fullName evidence="10">Isoleucine--tRNA ligase</fullName>
        <ecNumber evidence="10">6.1.1.5</ecNumber>
    </recommendedName>
    <alternativeName>
        <fullName evidence="10">Isoleucyl-tRNA synthetase</fullName>
        <shortName evidence="10">IleRS</shortName>
    </alternativeName>
</protein>
<evidence type="ECO:0000256" key="6">
    <source>
        <dbReference type="ARBA" id="ARBA00022917"/>
    </source>
</evidence>
<evidence type="ECO:0000259" key="13">
    <source>
        <dbReference type="Pfam" id="PF08264"/>
    </source>
</evidence>
<dbReference type="AlphaFoldDB" id="A0A4R8M5B6"/>
<dbReference type="GO" id="GO:0008270">
    <property type="term" value="F:zinc ion binding"/>
    <property type="evidence" value="ECO:0007669"/>
    <property type="project" value="UniProtKB-UniRule"/>
</dbReference>
<dbReference type="SUPFAM" id="SSF52374">
    <property type="entry name" value="Nucleotidylyl transferase"/>
    <property type="match status" value="1"/>
</dbReference>
<proteinExistence type="inferred from homology"/>
<keyword evidence="10" id="KW-0862">Zinc</keyword>
<keyword evidence="10" id="KW-0479">Metal-binding</keyword>
<dbReference type="PANTHER" id="PTHR42765:SF1">
    <property type="entry name" value="ISOLEUCINE--TRNA LIGASE, MITOCHONDRIAL"/>
    <property type="match status" value="1"/>
</dbReference>
<evidence type="ECO:0000256" key="9">
    <source>
        <dbReference type="ARBA" id="ARBA00048359"/>
    </source>
</evidence>
<evidence type="ECO:0000256" key="10">
    <source>
        <dbReference type="HAMAP-Rule" id="MF_02002"/>
    </source>
</evidence>
<dbReference type="InterPro" id="IPR002300">
    <property type="entry name" value="aa-tRNA-synth_Ia"/>
</dbReference>
<dbReference type="Gene3D" id="3.90.740.10">
    <property type="entry name" value="Valyl/Leucyl/Isoleucyl-tRNA synthetase, editing domain"/>
    <property type="match status" value="1"/>
</dbReference>
<feature type="domain" description="Methionyl/Valyl/Leucyl/Isoleucyl-tRNA synthetase anticodon-binding" evidence="13">
    <location>
        <begin position="686"/>
        <end position="843"/>
    </location>
</feature>
<dbReference type="InterPro" id="IPR001412">
    <property type="entry name" value="aa-tRNA-synth_I_CS"/>
</dbReference>
<dbReference type="RefSeq" id="WP_133957515.1">
    <property type="nucleotide sequence ID" value="NZ_SORI01000008.1"/>
</dbReference>
<feature type="binding site" evidence="10">
    <location>
        <position position="562"/>
    </location>
    <ligand>
        <name>L-isoleucyl-5'-AMP</name>
        <dbReference type="ChEBI" id="CHEBI:178002"/>
    </ligand>
</feature>
<dbReference type="InterPro" id="IPR050081">
    <property type="entry name" value="Ile-tRNA_ligase"/>
</dbReference>
<keyword evidence="7 10" id="KW-0030">Aminoacyl-tRNA synthetase</keyword>
<dbReference type="InterPro" id="IPR014729">
    <property type="entry name" value="Rossmann-like_a/b/a_fold"/>
</dbReference>
<name>A0A4R8M5B6_9BACT</name>
<evidence type="ECO:0000259" key="12">
    <source>
        <dbReference type="Pfam" id="PF06827"/>
    </source>
</evidence>
<dbReference type="InterPro" id="IPR013155">
    <property type="entry name" value="M/V/L/I-tRNA-synth_anticd-bd"/>
</dbReference>
<keyword evidence="6 10" id="KW-0648">Protein biosynthesis</keyword>
<dbReference type="Pfam" id="PF00133">
    <property type="entry name" value="tRNA-synt_1"/>
    <property type="match status" value="1"/>
</dbReference>
<feature type="short sequence motif" description="'HIGH' region" evidence="10">
    <location>
        <begin position="59"/>
        <end position="69"/>
    </location>
</feature>
<dbReference type="GO" id="GO:0004822">
    <property type="term" value="F:isoleucine-tRNA ligase activity"/>
    <property type="evidence" value="ECO:0007669"/>
    <property type="project" value="UniProtKB-UniRule"/>
</dbReference>
<feature type="domain" description="Zinc finger FPG/IleRS-type" evidence="12">
    <location>
        <begin position="899"/>
        <end position="923"/>
    </location>
</feature>
<dbReference type="Pfam" id="PF06827">
    <property type="entry name" value="zf-FPG_IleRS"/>
    <property type="match status" value="1"/>
</dbReference>
<dbReference type="InterPro" id="IPR009008">
    <property type="entry name" value="Val/Leu/Ile-tRNA-synth_edit"/>
</dbReference>
<keyword evidence="5 10" id="KW-0067">ATP-binding</keyword>
<comment type="subcellular location">
    <subcellularLocation>
        <location evidence="10">Cytoplasm</location>
    </subcellularLocation>
</comment>
<gene>
    <name evidence="10" type="primary">ileS</name>
    <name evidence="14" type="ORF">C8D99_10838</name>
</gene>
<evidence type="ECO:0000313" key="15">
    <source>
        <dbReference type="Proteomes" id="UP000295066"/>
    </source>
</evidence>
<comment type="similarity">
    <text evidence="1 10">Belongs to the class-I aminoacyl-tRNA synthetase family. IleS type 1 subfamily.</text>
</comment>
<keyword evidence="15" id="KW-1185">Reference proteome</keyword>
<dbReference type="OrthoDB" id="9810365at2"/>
<dbReference type="CDD" id="cd07960">
    <property type="entry name" value="Anticodon_Ia_Ile_BEm"/>
    <property type="match status" value="1"/>
</dbReference>
<dbReference type="NCBIfam" id="TIGR00392">
    <property type="entry name" value="ileS"/>
    <property type="match status" value="1"/>
</dbReference>
<comment type="cofactor">
    <cofactor evidence="10">
        <name>Zn(2+)</name>
        <dbReference type="ChEBI" id="CHEBI:29105"/>
    </cofactor>
    <text evidence="10">Binds 1 zinc ion per subunit.</text>
</comment>
<evidence type="ECO:0000313" key="14">
    <source>
        <dbReference type="EMBL" id="TDY60490.1"/>
    </source>
</evidence>
<feature type="binding site" evidence="10">
    <location>
        <position position="921"/>
    </location>
    <ligand>
        <name>Zn(2+)</name>
        <dbReference type="ChEBI" id="CHEBI:29105"/>
    </ligand>
</feature>
<dbReference type="InterPro" id="IPR010663">
    <property type="entry name" value="Znf_FPG/IleRS"/>
</dbReference>
<evidence type="ECO:0000256" key="7">
    <source>
        <dbReference type="ARBA" id="ARBA00023146"/>
    </source>
</evidence>
<dbReference type="GO" id="GO:0000049">
    <property type="term" value="F:tRNA binding"/>
    <property type="evidence" value="ECO:0007669"/>
    <property type="project" value="InterPro"/>
</dbReference>
<evidence type="ECO:0000259" key="11">
    <source>
        <dbReference type="Pfam" id="PF00133"/>
    </source>
</evidence>
<dbReference type="InterPro" id="IPR023585">
    <property type="entry name" value="Ile-tRNA-ligase_type1"/>
</dbReference>
<dbReference type="SUPFAM" id="SSF50677">
    <property type="entry name" value="ValRS/IleRS/LeuRS editing domain"/>
    <property type="match status" value="1"/>
</dbReference>
<keyword evidence="2 10" id="KW-0963">Cytoplasm</keyword>
<comment type="caution">
    <text evidence="14">The sequence shown here is derived from an EMBL/GenBank/DDBJ whole genome shotgun (WGS) entry which is preliminary data.</text>
</comment>
<dbReference type="Gene3D" id="1.10.730.20">
    <property type="match status" value="1"/>
</dbReference>
<evidence type="ECO:0000256" key="1">
    <source>
        <dbReference type="ARBA" id="ARBA00006887"/>
    </source>
</evidence>
<evidence type="ECO:0000256" key="4">
    <source>
        <dbReference type="ARBA" id="ARBA00022741"/>
    </source>
</evidence>
<dbReference type="InterPro" id="IPR033708">
    <property type="entry name" value="Anticodon_Ile_BEm"/>
</dbReference>
<feature type="binding site" evidence="10">
    <location>
        <position position="606"/>
    </location>
    <ligand>
        <name>ATP</name>
        <dbReference type="ChEBI" id="CHEBI:30616"/>
    </ligand>
</feature>
<dbReference type="GO" id="GO:0005524">
    <property type="term" value="F:ATP binding"/>
    <property type="evidence" value="ECO:0007669"/>
    <property type="project" value="UniProtKB-UniRule"/>
</dbReference>
<feature type="binding site" evidence="10">
    <location>
        <position position="905"/>
    </location>
    <ligand>
        <name>Zn(2+)</name>
        <dbReference type="ChEBI" id="CHEBI:29105"/>
    </ligand>
</feature>